<gene>
    <name evidence="3" type="ORF">QJ522_05645</name>
</gene>
<comment type="caution">
    <text evidence="3">The sequence shown here is derived from an EMBL/GenBank/DDBJ whole genome shotgun (WGS) entry which is preliminary data.</text>
</comment>
<dbReference type="AlphaFoldDB" id="A0AAW6TYD7"/>
<feature type="region of interest" description="Disordered" evidence="1">
    <location>
        <begin position="224"/>
        <end position="244"/>
    </location>
</feature>
<keyword evidence="2" id="KW-1133">Transmembrane helix</keyword>
<dbReference type="PANTHER" id="PTHR30093:SF2">
    <property type="entry name" value="TYPE II SECRETION SYSTEM PROTEIN H"/>
    <property type="match status" value="1"/>
</dbReference>
<dbReference type="InterPro" id="IPR012902">
    <property type="entry name" value="N_methyl_site"/>
</dbReference>
<evidence type="ECO:0000313" key="3">
    <source>
        <dbReference type="EMBL" id="MDI6448518.1"/>
    </source>
</evidence>
<dbReference type="Gene3D" id="3.30.700.10">
    <property type="entry name" value="Glycoprotein, Type 4 Pilin"/>
    <property type="match status" value="1"/>
</dbReference>
<reference evidence="3" key="1">
    <citation type="submission" date="2023-05" db="EMBL/GenBank/DDBJ databases">
        <title>Anaerotaeda fermentans gen. nov., sp. nov., a novel anaerobic planctomycete of the new family within the order Sedimentisphaerales isolated from Taman Peninsula, Russia.</title>
        <authorList>
            <person name="Khomyakova M.A."/>
            <person name="Merkel A.Y."/>
            <person name="Slobodkin A.I."/>
        </authorList>
    </citation>
    <scope>NUCLEOTIDE SEQUENCE</scope>
    <source>
        <strain evidence="3">M17dextr</strain>
    </source>
</reference>
<dbReference type="EMBL" id="JASCXX010000005">
    <property type="protein sequence ID" value="MDI6448518.1"/>
    <property type="molecule type" value="Genomic_DNA"/>
</dbReference>
<evidence type="ECO:0000256" key="2">
    <source>
        <dbReference type="SAM" id="Phobius"/>
    </source>
</evidence>
<feature type="transmembrane region" description="Helical" evidence="2">
    <location>
        <begin position="7"/>
        <end position="28"/>
    </location>
</feature>
<dbReference type="InterPro" id="IPR045584">
    <property type="entry name" value="Pilin-like"/>
</dbReference>
<name>A0AAW6TYD7_9BACT</name>
<dbReference type="NCBIfam" id="TIGR04294">
    <property type="entry name" value="pre_pil_HX9DG"/>
    <property type="match status" value="1"/>
</dbReference>
<dbReference type="PANTHER" id="PTHR30093">
    <property type="entry name" value="GENERAL SECRETION PATHWAY PROTEIN G"/>
    <property type="match status" value="1"/>
</dbReference>
<dbReference type="Pfam" id="PF07963">
    <property type="entry name" value="N_methyl"/>
    <property type="match status" value="1"/>
</dbReference>
<protein>
    <submittedName>
        <fullName evidence="3">Type II secretion system protein</fullName>
    </submittedName>
</protein>
<organism evidence="3 4">
    <name type="scientific">Anaerobaca lacustris</name>
    <dbReference type="NCBI Taxonomy" id="3044600"/>
    <lineage>
        <taxon>Bacteria</taxon>
        <taxon>Pseudomonadati</taxon>
        <taxon>Planctomycetota</taxon>
        <taxon>Phycisphaerae</taxon>
        <taxon>Sedimentisphaerales</taxon>
        <taxon>Anaerobacaceae</taxon>
        <taxon>Anaerobaca</taxon>
    </lineage>
</organism>
<keyword evidence="2" id="KW-0472">Membrane</keyword>
<dbReference type="NCBIfam" id="TIGR02532">
    <property type="entry name" value="IV_pilin_GFxxxE"/>
    <property type="match status" value="1"/>
</dbReference>
<evidence type="ECO:0000256" key="1">
    <source>
        <dbReference type="SAM" id="MobiDB-lite"/>
    </source>
</evidence>
<dbReference type="InterPro" id="IPR027558">
    <property type="entry name" value="Pre_pil_HX9DG_C"/>
</dbReference>
<sequence>MGRHRDGFTLVELLVVVSIICLLMSLSLPALTQARRQAEQVHCLANQHQLMLAWLLYAPDHDDELCPPDRWPARLRSYLQSEDVLLCKTDDDGNPANSYGLSNTMGGEKRDGVVPFARLHQVSGPSAKMVFIDKERRCSDCFWPLVLDDNRWLWRPWSVPFGLQGLTNRHRNGCNVSFADGHGEWIHWKDDRTRKLIQGRIADVEEASIDNPDLESMIEALTVRRTPDPNVPAGPSVPMAEEGD</sequence>
<dbReference type="RefSeq" id="WP_349243929.1">
    <property type="nucleotide sequence ID" value="NZ_JASCXX010000005.1"/>
</dbReference>
<proteinExistence type="predicted"/>
<keyword evidence="2" id="KW-0812">Transmembrane</keyword>
<evidence type="ECO:0000313" key="4">
    <source>
        <dbReference type="Proteomes" id="UP001431776"/>
    </source>
</evidence>
<accession>A0AAW6TYD7</accession>
<dbReference type="Proteomes" id="UP001431776">
    <property type="component" value="Unassembled WGS sequence"/>
</dbReference>
<keyword evidence="4" id="KW-1185">Reference proteome</keyword>
<dbReference type="SUPFAM" id="SSF54523">
    <property type="entry name" value="Pili subunits"/>
    <property type="match status" value="1"/>
</dbReference>